<name>A0A453DNA4_AEGTS</name>
<feature type="compositionally biased region" description="Low complexity" evidence="1">
    <location>
        <begin position="141"/>
        <end position="150"/>
    </location>
</feature>
<reference evidence="2" key="5">
    <citation type="journal article" date="2021" name="G3 (Bethesda)">
        <title>Aegilops tauschii genome assembly Aet v5.0 features greater sequence contiguity and improved annotation.</title>
        <authorList>
            <person name="Wang L."/>
            <person name="Zhu T."/>
            <person name="Rodriguez J.C."/>
            <person name="Deal K.R."/>
            <person name="Dubcovsky J."/>
            <person name="McGuire P.E."/>
            <person name="Lux T."/>
            <person name="Spannagl M."/>
            <person name="Mayer K.F.X."/>
            <person name="Baldrich P."/>
            <person name="Meyers B.C."/>
            <person name="Huo N."/>
            <person name="Gu Y.Q."/>
            <person name="Zhou H."/>
            <person name="Devos K.M."/>
            <person name="Bennetzen J.L."/>
            <person name="Unver T."/>
            <person name="Budak H."/>
            <person name="Gulick P.J."/>
            <person name="Galiba G."/>
            <person name="Kalapos B."/>
            <person name="Nelson D.R."/>
            <person name="Li P."/>
            <person name="You F.M."/>
            <person name="Luo M.C."/>
            <person name="Dvorak J."/>
        </authorList>
    </citation>
    <scope>NUCLEOTIDE SEQUENCE [LARGE SCALE GENOMIC DNA]</scope>
    <source>
        <strain evidence="2">cv. AL8/78</strain>
    </source>
</reference>
<feature type="region of interest" description="Disordered" evidence="1">
    <location>
        <begin position="75"/>
        <end position="164"/>
    </location>
</feature>
<dbReference type="Proteomes" id="UP000015105">
    <property type="component" value="Chromosome 3D"/>
</dbReference>
<accession>A0A453DNA4</accession>
<reference evidence="2" key="3">
    <citation type="journal article" date="2017" name="Nature">
        <title>Genome sequence of the progenitor of the wheat D genome Aegilops tauschii.</title>
        <authorList>
            <person name="Luo M.C."/>
            <person name="Gu Y.Q."/>
            <person name="Puiu D."/>
            <person name="Wang H."/>
            <person name="Twardziok S.O."/>
            <person name="Deal K.R."/>
            <person name="Huo N."/>
            <person name="Zhu T."/>
            <person name="Wang L."/>
            <person name="Wang Y."/>
            <person name="McGuire P.E."/>
            <person name="Liu S."/>
            <person name="Long H."/>
            <person name="Ramasamy R.K."/>
            <person name="Rodriguez J.C."/>
            <person name="Van S.L."/>
            <person name="Yuan L."/>
            <person name="Wang Z."/>
            <person name="Xia Z."/>
            <person name="Xiao L."/>
            <person name="Anderson O.D."/>
            <person name="Ouyang S."/>
            <person name="Liang Y."/>
            <person name="Zimin A.V."/>
            <person name="Pertea G."/>
            <person name="Qi P."/>
            <person name="Bennetzen J.L."/>
            <person name="Dai X."/>
            <person name="Dawson M.W."/>
            <person name="Muller H.G."/>
            <person name="Kugler K."/>
            <person name="Rivarola-Duarte L."/>
            <person name="Spannagl M."/>
            <person name="Mayer K.F.X."/>
            <person name="Lu F.H."/>
            <person name="Bevan M.W."/>
            <person name="Leroy P."/>
            <person name="Li P."/>
            <person name="You F.M."/>
            <person name="Sun Q."/>
            <person name="Liu Z."/>
            <person name="Lyons E."/>
            <person name="Wicker T."/>
            <person name="Salzberg S.L."/>
            <person name="Devos K.M."/>
            <person name="Dvorak J."/>
        </authorList>
    </citation>
    <scope>NUCLEOTIDE SEQUENCE [LARGE SCALE GENOMIC DNA]</scope>
    <source>
        <strain evidence="2">cv. AL8/78</strain>
    </source>
</reference>
<dbReference type="Gramene" id="AET3Gv20007900.4">
    <property type="protein sequence ID" value="AET3Gv20007900.4"/>
    <property type="gene ID" value="AET3Gv20007900"/>
</dbReference>
<keyword evidence="3" id="KW-1185">Reference proteome</keyword>
<organism evidence="2 3">
    <name type="scientific">Aegilops tauschii subsp. strangulata</name>
    <name type="common">Goatgrass</name>
    <dbReference type="NCBI Taxonomy" id="200361"/>
    <lineage>
        <taxon>Eukaryota</taxon>
        <taxon>Viridiplantae</taxon>
        <taxon>Streptophyta</taxon>
        <taxon>Embryophyta</taxon>
        <taxon>Tracheophyta</taxon>
        <taxon>Spermatophyta</taxon>
        <taxon>Magnoliopsida</taxon>
        <taxon>Liliopsida</taxon>
        <taxon>Poales</taxon>
        <taxon>Poaceae</taxon>
        <taxon>BOP clade</taxon>
        <taxon>Pooideae</taxon>
        <taxon>Triticodae</taxon>
        <taxon>Triticeae</taxon>
        <taxon>Triticinae</taxon>
        <taxon>Aegilops</taxon>
    </lineage>
</organism>
<feature type="region of interest" description="Disordered" evidence="1">
    <location>
        <begin position="1"/>
        <end position="27"/>
    </location>
</feature>
<feature type="compositionally biased region" description="Basic and acidic residues" evidence="1">
    <location>
        <begin position="151"/>
        <end position="164"/>
    </location>
</feature>
<protein>
    <submittedName>
        <fullName evidence="2">Uncharacterized protein</fullName>
    </submittedName>
</protein>
<evidence type="ECO:0000313" key="2">
    <source>
        <dbReference type="EnsemblPlants" id="AET3Gv20007900.4"/>
    </source>
</evidence>
<evidence type="ECO:0000313" key="3">
    <source>
        <dbReference type="Proteomes" id="UP000015105"/>
    </source>
</evidence>
<proteinExistence type="predicted"/>
<evidence type="ECO:0000256" key="1">
    <source>
        <dbReference type="SAM" id="MobiDB-lite"/>
    </source>
</evidence>
<reference evidence="2" key="4">
    <citation type="submission" date="2019-03" db="UniProtKB">
        <authorList>
            <consortium name="EnsemblPlants"/>
        </authorList>
    </citation>
    <scope>IDENTIFICATION</scope>
</reference>
<reference evidence="3" key="2">
    <citation type="journal article" date="2017" name="Nat. Plants">
        <title>The Aegilops tauschii genome reveals multiple impacts of transposons.</title>
        <authorList>
            <person name="Zhao G."/>
            <person name="Zou C."/>
            <person name="Li K."/>
            <person name="Wang K."/>
            <person name="Li T."/>
            <person name="Gao L."/>
            <person name="Zhang X."/>
            <person name="Wang H."/>
            <person name="Yang Z."/>
            <person name="Liu X."/>
            <person name="Jiang W."/>
            <person name="Mao L."/>
            <person name="Kong X."/>
            <person name="Jiao Y."/>
            <person name="Jia J."/>
        </authorList>
    </citation>
    <scope>NUCLEOTIDE SEQUENCE [LARGE SCALE GENOMIC DNA]</scope>
    <source>
        <strain evidence="3">cv. AL8/78</strain>
    </source>
</reference>
<reference evidence="3" key="1">
    <citation type="journal article" date="2014" name="Science">
        <title>Ancient hybridizations among the ancestral genomes of bread wheat.</title>
        <authorList>
            <consortium name="International Wheat Genome Sequencing Consortium,"/>
            <person name="Marcussen T."/>
            <person name="Sandve S.R."/>
            <person name="Heier L."/>
            <person name="Spannagl M."/>
            <person name="Pfeifer M."/>
            <person name="Jakobsen K.S."/>
            <person name="Wulff B.B."/>
            <person name="Steuernagel B."/>
            <person name="Mayer K.F."/>
            <person name="Olsen O.A."/>
        </authorList>
    </citation>
    <scope>NUCLEOTIDE SEQUENCE [LARGE SCALE GENOMIC DNA]</scope>
    <source>
        <strain evidence="3">cv. AL8/78</strain>
    </source>
</reference>
<dbReference type="EnsemblPlants" id="AET3Gv20007900.4">
    <property type="protein sequence ID" value="AET3Gv20007900.4"/>
    <property type="gene ID" value="AET3Gv20007900"/>
</dbReference>
<dbReference type="AlphaFoldDB" id="A0A453DNA4"/>
<sequence>EDPDFASARPAKRGNNGATMPGADDAFPAESRTTVFFGAVTSKSEPLTFQESLGFVKKVKGSQLHAVPVAVRHPRQDGAVPARGLPNAAAAVPRPPGPARRAGEVQAPDARQARRGEQQPLAVGVCVRRRPAGCDEPDPSAGEPGAVARAADARREDEGGVIRA</sequence>